<keyword evidence="2" id="KW-0217">Developmental protein</keyword>
<gene>
    <name evidence="8" type="ORF">Cni_G03672</name>
</gene>
<proteinExistence type="predicted"/>
<feature type="domain" description="Myb-like" evidence="7">
    <location>
        <begin position="132"/>
        <end position="183"/>
    </location>
</feature>
<keyword evidence="3" id="KW-0221">Differentiation</keyword>
<dbReference type="AlphaFoldDB" id="A0AAQ3JU48"/>
<evidence type="ECO:0000259" key="7">
    <source>
        <dbReference type="Pfam" id="PF00249"/>
    </source>
</evidence>
<evidence type="ECO:0000256" key="3">
    <source>
        <dbReference type="ARBA" id="ARBA00022782"/>
    </source>
</evidence>
<dbReference type="Pfam" id="PF00249">
    <property type="entry name" value="Myb_DNA-binding"/>
    <property type="match status" value="1"/>
</dbReference>
<dbReference type="PANTHER" id="PTHR31496:SF25">
    <property type="entry name" value="TRANSCRIPTION FACTOR KAN3-RELATED"/>
    <property type="match status" value="1"/>
</dbReference>
<comment type="subcellular location">
    <subcellularLocation>
        <location evidence="1">Nucleus</location>
    </subcellularLocation>
</comment>
<dbReference type="InterPro" id="IPR006447">
    <property type="entry name" value="Myb_dom_plants"/>
</dbReference>
<evidence type="ECO:0000256" key="1">
    <source>
        <dbReference type="ARBA" id="ARBA00004123"/>
    </source>
</evidence>
<dbReference type="NCBIfam" id="TIGR01557">
    <property type="entry name" value="myb_SHAQKYF"/>
    <property type="match status" value="1"/>
</dbReference>
<accession>A0AAQ3JU48</accession>
<evidence type="ECO:0000256" key="2">
    <source>
        <dbReference type="ARBA" id="ARBA00022473"/>
    </source>
</evidence>
<dbReference type="FunFam" id="1.10.10.60:FF:000002">
    <property type="entry name" value="Myb family transcription factor"/>
    <property type="match status" value="1"/>
</dbReference>
<keyword evidence="9" id="KW-1185">Reference proteome</keyword>
<organism evidence="8 9">
    <name type="scientific">Canna indica</name>
    <name type="common">Indian-shot</name>
    <dbReference type="NCBI Taxonomy" id="4628"/>
    <lineage>
        <taxon>Eukaryota</taxon>
        <taxon>Viridiplantae</taxon>
        <taxon>Streptophyta</taxon>
        <taxon>Embryophyta</taxon>
        <taxon>Tracheophyta</taxon>
        <taxon>Spermatophyta</taxon>
        <taxon>Magnoliopsida</taxon>
        <taxon>Liliopsida</taxon>
        <taxon>Zingiberales</taxon>
        <taxon>Cannaceae</taxon>
        <taxon>Canna</taxon>
    </lineage>
</organism>
<keyword evidence="6" id="KW-0539">Nucleus</keyword>
<dbReference type="GO" id="GO:0010158">
    <property type="term" value="P:abaxial cell fate specification"/>
    <property type="evidence" value="ECO:0007669"/>
    <property type="project" value="InterPro"/>
</dbReference>
<dbReference type="Proteomes" id="UP001327560">
    <property type="component" value="Chromosome 1"/>
</dbReference>
<evidence type="ECO:0000313" key="9">
    <source>
        <dbReference type="Proteomes" id="UP001327560"/>
    </source>
</evidence>
<dbReference type="GO" id="GO:0006355">
    <property type="term" value="P:regulation of DNA-templated transcription"/>
    <property type="evidence" value="ECO:0007669"/>
    <property type="project" value="InterPro"/>
</dbReference>
<dbReference type="GO" id="GO:0005634">
    <property type="term" value="C:nucleus"/>
    <property type="evidence" value="ECO:0007669"/>
    <property type="project" value="UniProtKB-SubCell"/>
</dbReference>
<name>A0AAQ3JU48_9LILI</name>
<sequence length="247" mass="27854">MEPFPPPDLSLQISSYSSPWRKSVDENTELGFQYWRNSNSNTATTNNGNITSSAVTAAGASTILFSHSHHRDLSWLKPIRGIPIYRDPPSFPFLNSPLQQHQRYLYSCHDLPRSRFPPVAKPQGKRSTRAPRMRWTSSLHARFVHAVELLGGHDRATPKSVLELMDAKDLTLAHVKSHLQMYRTLKNTDRPPISSGQSDGFEHGLMGEQYSEENQVESSSHGINCNKLVDLWSRPVLVNLAMAVRGR</sequence>
<keyword evidence="5" id="KW-0804">Transcription</keyword>
<dbReference type="InterPro" id="IPR044847">
    <property type="entry name" value="KAN_fam"/>
</dbReference>
<reference evidence="8 9" key="1">
    <citation type="submission" date="2023-10" db="EMBL/GenBank/DDBJ databases">
        <title>Chromosome-scale genome assembly provides insights into flower coloration mechanisms of Canna indica.</title>
        <authorList>
            <person name="Li C."/>
        </authorList>
    </citation>
    <scope>NUCLEOTIDE SEQUENCE [LARGE SCALE GENOMIC DNA]</scope>
    <source>
        <tissue evidence="8">Flower</tissue>
    </source>
</reference>
<dbReference type="PANTHER" id="PTHR31496">
    <property type="entry name" value="TRANSCRIPTION FACTOR KAN2-RELATED"/>
    <property type="match status" value="1"/>
</dbReference>
<dbReference type="EMBL" id="CP136890">
    <property type="protein sequence ID" value="WOK94967.1"/>
    <property type="molecule type" value="Genomic_DNA"/>
</dbReference>
<evidence type="ECO:0000256" key="5">
    <source>
        <dbReference type="ARBA" id="ARBA00023163"/>
    </source>
</evidence>
<dbReference type="GO" id="GO:0000976">
    <property type="term" value="F:transcription cis-regulatory region binding"/>
    <property type="evidence" value="ECO:0007669"/>
    <property type="project" value="InterPro"/>
</dbReference>
<evidence type="ECO:0000256" key="6">
    <source>
        <dbReference type="ARBA" id="ARBA00023242"/>
    </source>
</evidence>
<dbReference type="InterPro" id="IPR009057">
    <property type="entry name" value="Homeodomain-like_sf"/>
</dbReference>
<dbReference type="SUPFAM" id="SSF46689">
    <property type="entry name" value="Homeodomain-like"/>
    <property type="match status" value="1"/>
</dbReference>
<keyword evidence="4" id="KW-0805">Transcription regulation</keyword>
<evidence type="ECO:0000256" key="4">
    <source>
        <dbReference type="ARBA" id="ARBA00023015"/>
    </source>
</evidence>
<dbReference type="Gene3D" id="1.10.10.60">
    <property type="entry name" value="Homeodomain-like"/>
    <property type="match status" value="1"/>
</dbReference>
<dbReference type="InterPro" id="IPR001005">
    <property type="entry name" value="SANT/Myb"/>
</dbReference>
<evidence type="ECO:0000313" key="8">
    <source>
        <dbReference type="EMBL" id="WOK94967.1"/>
    </source>
</evidence>
<protein>
    <submittedName>
        <fullName evidence="8">Transcription factor KAN2</fullName>
    </submittedName>
</protein>